<reference evidence="2 3" key="1">
    <citation type="submission" date="2023-05" db="EMBL/GenBank/DDBJ databases">
        <title>B98-5 Cell Line De Novo Hybrid Assembly: An Optical Mapping Approach.</title>
        <authorList>
            <person name="Kananen K."/>
            <person name="Auerbach J.A."/>
            <person name="Kautto E."/>
            <person name="Blachly J.S."/>
        </authorList>
    </citation>
    <scope>NUCLEOTIDE SEQUENCE [LARGE SCALE GENOMIC DNA]</scope>
    <source>
        <strain evidence="2">B95-8</strain>
        <tissue evidence="2">Cell line</tissue>
    </source>
</reference>
<evidence type="ECO:0000256" key="1">
    <source>
        <dbReference type="SAM" id="MobiDB-lite"/>
    </source>
</evidence>
<evidence type="ECO:0000313" key="3">
    <source>
        <dbReference type="Proteomes" id="UP001266305"/>
    </source>
</evidence>
<protein>
    <submittedName>
        <fullName evidence="2">Uncharacterized protein</fullName>
    </submittedName>
</protein>
<sequence length="138" mass="14083">MVRVYKHVEGARGGEATTRGRLSGPQRLEAGWAGRGGSPASPQTVFIVLEPATFPAPHPVGPAFQDPAPSPAPPPPPAPPLAAAPSSRSWCCGAGEPRVSRAETRGCGPGTGHHGGAAWRTVFPGSGSRLGLVLELQQ</sequence>
<dbReference type="EMBL" id="JASSZA010000011">
    <property type="protein sequence ID" value="KAK2098844.1"/>
    <property type="molecule type" value="Genomic_DNA"/>
</dbReference>
<name>A0ABQ9UPX6_SAGOE</name>
<proteinExistence type="predicted"/>
<comment type="caution">
    <text evidence="2">The sequence shown here is derived from an EMBL/GenBank/DDBJ whole genome shotgun (WGS) entry which is preliminary data.</text>
</comment>
<dbReference type="Proteomes" id="UP001266305">
    <property type="component" value="Unassembled WGS sequence"/>
</dbReference>
<feature type="compositionally biased region" description="Basic and acidic residues" evidence="1">
    <location>
        <begin position="1"/>
        <end position="12"/>
    </location>
</feature>
<evidence type="ECO:0000313" key="2">
    <source>
        <dbReference type="EMBL" id="KAK2098844.1"/>
    </source>
</evidence>
<accession>A0ABQ9UPX6</accession>
<feature type="region of interest" description="Disordered" evidence="1">
    <location>
        <begin position="56"/>
        <end position="89"/>
    </location>
</feature>
<organism evidence="2 3">
    <name type="scientific">Saguinus oedipus</name>
    <name type="common">Cotton-top tamarin</name>
    <name type="synonym">Oedipomidas oedipus</name>
    <dbReference type="NCBI Taxonomy" id="9490"/>
    <lineage>
        <taxon>Eukaryota</taxon>
        <taxon>Metazoa</taxon>
        <taxon>Chordata</taxon>
        <taxon>Craniata</taxon>
        <taxon>Vertebrata</taxon>
        <taxon>Euteleostomi</taxon>
        <taxon>Mammalia</taxon>
        <taxon>Eutheria</taxon>
        <taxon>Euarchontoglires</taxon>
        <taxon>Primates</taxon>
        <taxon>Haplorrhini</taxon>
        <taxon>Platyrrhini</taxon>
        <taxon>Cebidae</taxon>
        <taxon>Callitrichinae</taxon>
        <taxon>Saguinus</taxon>
    </lineage>
</organism>
<feature type="compositionally biased region" description="Pro residues" evidence="1">
    <location>
        <begin position="68"/>
        <end position="82"/>
    </location>
</feature>
<feature type="region of interest" description="Disordered" evidence="1">
    <location>
        <begin position="1"/>
        <end position="40"/>
    </location>
</feature>
<keyword evidence="3" id="KW-1185">Reference proteome</keyword>
<gene>
    <name evidence="2" type="ORF">P7K49_024295</name>
</gene>